<evidence type="ECO:0000313" key="2">
    <source>
        <dbReference type="Proteomes" id="UP000516404"/>
    </source>
</evidence>
<sequence length="81" mass="8740">MLPTATGASQVRNGYTFYEYVTTYTCVITFTGTSWTMPSTSFMNFVSSCQPGALPTATYHYTQNITVTSGAASKVITKDNG</sequence>
<name>A0A7H2BCQ9_9MICC</name>
<evidence type="ECO:0000313" key="1">
    <source>
        <dbReference type="EMBL" id="QNV37455.1"/>
    </source>
</evidence>
<proteinExistence type="predicted"/>
<organism evidence="1 2">
    <name type="scientific">Rothia terrae</name>
    <dbReference type="NCBI Taxonomy" id="396015"/>
    <lineage>
        <taxon>Bacteria</taxon>
        <taxon>Bacillati</taxon>
        <taxon>Actinomycetota</taxon>
        <taxon>Actinomycetes</taxon>
        <taxon>Micrococcales</taxon>
        <taxon>Micrococcaceae</taxon>
        <taxon>Rothia</taxon>
    </lineage>
</organism>
<dbReference type="AlphaFoldDB" id="A0A7H2BCQ9"/>
<protein>
    <submittedName>
        <fullName evidence="1">Uncharacterized protein</fullName>
    </submittedName>
</protein>
<accession>A0A7H2BCQ9</accession>
<gene>
    <name evidence="1" type="ORF">IDM49_09550</name>
</gene>
<dbReference type="EMBL" id="CP061539">
    <property type="protein sequence ID" value="QNV37455.1"/>
    <property type="molecule type" value="Genomic_DNA"/>
</dbReference>
<dbReference type="GeneID" id="96624484"/>
<keyword evidence="2" id="KW-1185">Reference proteome</keyword>
<dbReference type="RefSeq" id="WP_190724341.1">
    <property type="nucleotide sequence ID" value="NZ_CP061539.1"/>
</dbReference>
<dbReference type="Proteomes" id="UP000516404">
    <property type="component" value="Chromosome"/>
</dbReference>
<dbReference type="KEGG" id="rter:IDM49_09550"/>
<reference evidence="1 2" key="1">
    <citation type="submission" date="2020-09" db="EMBL/GenBank/DDBJ databases">
        <title>Investigation of environmental microbes.</title>
        <authorList>
            <person name="Ou Y."/>
            <person name="Kang Q."/>
        </authorList>
    </citation>
    <scope>NUCLEOTIDE SEQUENCE [LARGE SCALE GENOMIC DNA]</scope>
    <source>
        <strain evidence="1 2">KJZ-14</strain>
    </source>
</reference>